<dbReference type="GO" id="GO:0043332">
    <property type="term" value="C:mating projection tip"/>
    <property type="evidence" value="ECO:0007669"/>
    <property type="project" value="TreeGrafter"/>
</dbReference>
<dbReference type="GO" id="GO:0000747">
    <property type="term" value="P:conjugation with cellular fusion"/>
    <property type="evidence" value="ECO:0007669"/>
    <property type="project" value="TreeGrafter"/>
</dbReference>
<dbReference type="Proteomes" id="UP001147746">
    <property type="component" value="Unassembled WGS sequence"/>
</dbReference>
<keyword evidence="1" id="KW-1133">Transmembrane helix</keyword>
<dbReference type="PANTHER" id="PTHR28092">
    <property type="entry name" value="FACTOR-INDUCED GENE 1 PROTEIN"/>
    <property type="match status" value="1"/>
</dbReference>
<dbReference type="Pfam" id="PF12351">
    <property type="entry name" value="Fig1"/>
    <property type="match status" value="1"/>
</dbReference>
<protein>
    <submittedName>
        <fullName evidence="2">Uncharacterized protein</fullName>
    </submittedName>
</protein>
<evidence type="ECO:0000313" key="3">
    <source>
        <dbReference type="Proteomes" id="UP001147746"/>
    </source>
</evidence>
<keyword evidence="1" id="KW-0472">Membrane</keyword>
<evidence type="ECO:0000256" key="1">
    <source>
        <dbReference type="SAM" id="Phobius"/>
    </source>
</evidence>
<keyword evidence="3" id="KW-1185">Reference proteome</keyword>
<reference evidence="2" key="2">
    <citation type="journal article" date="2023" name="IMA Fungus">
        <title>Comparative genomic study of the Penicillium genus elucidates a diverse pangenome and 15 lateral gene transfer events.</title>
        <authorList>
            <person name="Petersen C."/>
            <person name="Sorensen T."/>
            <person name="Nielsen M.R."/>
            <person name="Sondergaard T.E."/>
            <person name="Sorensen J.L."/>
            <person name="Fitzpatrick D.A."/>
            <person name="Frisvad J.C."/>
            <person name="Nielsen K.L."/>
        </authorList>
    </citation>
    <scope>NUCLEOTIDE SEQUENCE</scope>
    <source>
        <strain evidence="2">IBT 21472</strain>
    </source>
</reference>
<gene>
    <name evidence="2" type="ORF">N7476_003066</name>
</gene>
<keyword evidence="1" id="KW-0812">Transmembrane</keyword>
<accession>A0A9W9U841</accession>
<organism evidence="2 3">
    <name type="scientific">Penicillium atrosanguineum</name>
    <dbReference type="NCBI Taxonomy" id="1132637"/>
    <lineage>
        <taxon>Eukaryota</taxon>
        <taxon>Fungi</taxon>
        <taxon>Dikarya</taxon>
        <taxon>Ascomycota</taxon>
        <taxon>Pezizomycotina</taxon>
        <taxon>Eurotiomycetes</taxon>
        <taxon>Eurotiomycetidae</taxon>
        <taxon>Eurotiales</taxon>
        <taxon>Aspergillaceae</taxon>
        <taxon>Penicillium</taxon>
    </lineage>
</organism>
<feature type="transmembrane region" description="Helical" evidence="1">
    <location>
        <begin position="123"/>
        <end position="151"/>
    </location>
</feature>
<dbReference type="InterPro" id="IPR033481">
    <property type="entry name" value="Dni1/Fig1"/>
</dbReference>
<dbReference type="EMBL" id="JAPZBO010000002">
    <property type="protein sequence ID" value="KAJ5324466.1"/>
    <property type="molecule type" value="Genomic_DNA"/>
</dbReference>
<name>A0A9W9U841_9EURO</name>
<dbReference type="AlphaFoldDB" id="A0A9W9U841"/>
<evidence type="ECO:0000313" key="2">
    <source>
        <dbReference type="EMBL" id="KAJ5324466.1"/>
    </source>
</evidence>
<comment type="caution">
    <text evidence="2">The sequence shown here is derived from an EMBL/GenBank/DDBJ whole genome shotgun (WGS) entry which is preliminary data.</text>
</comment>
<feature type="transmembrane region" description="Helical" evidence="1">
    <location>
        <begin position="38"/>
        <end position="59"/>
    </location>
</feature>
<sequence length="163" mass="17413">MLKLSSTSATNGTHMTADPLNLIHVAADFKDKIVFDGLLFIVVSMAVICFIILSTFPRFRLEIDEDGSEMDVKSPSLGPYHALIGASTVAFAFGLISALWQHINSSATASMAETLNYGLVTGHVGPAAMALAWIGVALIGLVAFGFLIMLISIRLLKNLTDDE</sequence>
<reference evidence="2" key="1">
    <citation type="submission" date="2022-12" db="EMBL/GenBank/DDBJ databases">
        <authorList>
            <person name="Petersen C."/>
        </authorList>
    </citation>
    <scope>NUCLEOTIDE SEQUENCE</scope>
    <source>
        <strain evidence="2">IBT 21472</strain>
    </source>
</reference>
<feature type="transmembrane region" description="Helical" evidence="1">
    <location>
        <begin position="80"/>
        <end position="103"/>
    </location>
</feature>
<dbReference type="PANTHER" id="PTHR28092:SF1">
    <property type="entry name" value="FACTOR-INDUCED GENE 1 PROTEIN"/>
    <property type="match status" value="1"/>
</dbReference>
<dbReference type="GO" id="GO:0016020">
    <property type="term" value="C:membrane"/>
    <property type="evidence" value="ECO:0007669"/>
    <property type="project" value="InterPro"/>
</dbReference>
<proteinExistence type="predicted"/>